<accession>A0A0C3ESM7</accession>
<dbReference type="InParanoid" id="A0A0C3ESM7"/>
<dbReference type="Proteomes" id="UP000053989">
    <property type="component" value="Unassembled WGS sequence"/>
</dbReference>
<reference evidence="2" key="2">
    <citation type="submission" date="2015-01" db="EMBL/GenBank/DDBJ databases">
        <title>Evolutionary Origins and Diversification of the Mycorrhizal Mutualists.</title>
        <authorList>
            <consortium name="DOE Joint Genome Institute"/>
            <consortium name="Mycorrhizal Genomics Consortium"/>
            <person name="Kohler A."/>
            <person name="Kuo A."/>
            <person name="Nagy L.G."/>
            <person name="Floudas D."/>
            <person name="Copeland A."/>
            <person name="Barry K.W."/>
            <person name="Cichocki N."/>
            <person name="Veneault-Fourrey C."/>
            <person name="LaButti K."/>
            <person name="Lindquist E.A."/>
            <person name="Lipzen A."/>
            <person name="Lundell T."/>
            <person name="Morin E."/>
            <person name="Murat C."/>
            <person name="Riley R."/>
            <person name="Ohm R."/>
            <person name="Sun H."/>
            <person name="Tunlid A."/>
            <person name="Henrissat B."/>
            <person name="Grigoriev I.V."/>
            <person name="Hibbett D.S."/>
            <person name="Martin F."/>
        </authorList>
    </citation>
    <scope>NUCLEOTIDE SEQUENCE [LARGE SCALE GENOMIC DNA]</scope>
    <source>
        <strain evidence="2">Foug A</strain>
    </source>
</reference>
<evidence type="ECO:0000313" key="1">
    <source>
        <dbReference type="EMBL" id="KIM70836.1"/>
    </source>
</evidence>
<gene>
    <name evidence="1" type="ORF">SCLCIDRAFT_172415</name>
</gene>
<sequence>MSYPSVPHSHLALRLQLVSLSDMSHNFLEALFTWPLLLIIEHRSIPMSLSNQASLLRGMMV</sequence>
<dbReference type="HOGENOM" id="CLU_2923994_0_0_1"/>
<dbReference type="AlphaFoldDB" id="A0A0C3ESM7"/>
<reference evidence="1 2" key="1">
    <citation type="submission" date="2014-04" db="EMBL/GenBank/DDBJ databases">
        <authorList>
            <consortium name="DOE Joint Genome Institute"/>
            <person name="Kuo A."/>
            <person name="Kohler A."/>
            <person name="Nagy L.G."/>
            <person name="Floudas D."/>
            <person name="Copeland A."/>
            <person name="Barry K.W."/>
            <person name="Cichocki N."/>
            <person name="Veneault-Fourrey C."/>
            <person name="LaButti K."/>
            <person name="Lindquist E.A."/>
            <person name="Lipzen A."/>
            <person name="Lundell T."/>
            <person name="Morin E."/>
            <person name="Murat C."/>
            <person name="Sun H."/>
            <person name="Tunlid A."/>
            <person name="Henrissat B."/>
            <person name="Grigoriev I.V."/>
            <person name="Hibbett D.S."/>
            <person name="Martin F."/>
            <person name="Nordberg H.P."/>
            <person name="Cantor M.N."/>
            <person name="Hua S.X."/>
        </authorList>
    </citation>
    <scope>NUCLEOTIDE SEQUENCE [LARGE SCALE GENOMIC DNA]</scope>
    <source>
        <strain evidence="1 2">Foug A</strain>
    </source>
</reference>
<organism evidence="1 2">
    <name type="scientific">Scleroderma citrinum Foug A</name>
    <dbReference type="NCBI Taxonomy" id="1036808"/>
    <lineage>
        <taxon>Eukaryota</taxon>
        <taxon>Fungi</taxon>
        <taxon>Dikarya</taxon>
        <taxon>Basidiomycota</taxon>
        <taxon>Agaricomycotina</taxon>
        <taxon>Agaricomycetes</taxon>
        <taxon>Agaricomycetidae</taxon>
        <taxon>Boletales</taxon>
        <taxon>Sclerodermatineae</taxon>
        <taxon>Sclerodermataceae</taxon>
        <taxon>Scleroderma</taxon>
    </lineage>
</organism>
<name>A0A0C3ESM7_9AGAM</name>
<evidence type="ECO:0000313" key="2">
    <source>
        <dbReference type="Proteomes" id="UP000053989"/>
    </source>
</evidence>
<keyword evidence="2" id="KW-1185">Reference proteome</keyword>
<protein>
    <submittedName>
        <fullName evidence="1">Uncharacterized protein</fullName>
    </submittedName>
</protein>
<dbReference type="EMBL" id="KN822004">
    <property type="protein sequence ID" value="KIM70836.1"/>
    <property type="molecule type" value="Genomic_DNA"/>
</dbReference>
<proteinExistence type="predicted"/>